<proteinExistence type="inferred from homology"/>
<dbReference type="OrthoDB" id="4515685at2"/>
<dbReference type="AlphaFoldDB" id="A0A285LU24"/>
<feature type="transmembrane region" description="Helical" evidence="7">
    <location>
        <begin position="429"/>
        <end position="449"/>
    </location>
</feature>
<dbReference type="NCBIfam" id="TIGR03920">
    <property type="entry name" value="T7SS_EccD"/>
    <property type="match status" value="1"/>
</dbReference>
<dbReference type="InterPro" id="IPR044049">
    <property type="entry name" value="EccD_transm"/>
</dbReference>
<evidence type="ECO:0000313" key="10">
    <source>
        <dbReference type="Proteomes" id="UP000219565"/>
    </source>
</evidence>
<comment type="similarity">
    <text evidence="2">Belongs to the EccD/Snm4 family.</text>
</comment>
<evidence type="ECO:0000256" key="4">
    <source>
        <dbReference type="ARBA" id="ARBA00022692"/>
    </source>
</evidence>
<dbReference type="STRING" id="1379680.GCA_001612615_02939"/>
<keyword evidence="4 7" id="KW-0812">Transmembrane</keyword>
<evidence type="ECO:0000256" key="2">
    <source>
        <dbReference type="ARBA" id="ARBA00006162"/>
    </source>
</evidence>
<feature type="domain" description="EccD-like transmembrane" evidence="8">
    <location>
        <begin position="134"/>
        <end position="491"/>
    </location>
</feature>
<dbReference type="Pfam" id="PF19053">
    <property type="entry name" value="EccD"/>
    <property type="match status" value="1"/>
</dbReference>
<evidence type="ECO:0000256" key="6">
    <source>
        <dbReference type="ARBA" id="ARBA00023136"/>
    </source>
</evidence>
<evidence type="ECO:0000256" key="5">
    <source>
        <dbReference type="ARBA" id="ARBA00022989"/>
    </source>
</evidence>
<dbReference type="PIRSF" id="PIRSF017804">
    <property type="entry name" value="Secretion_EccD1"/>
    <property type="match status" value="1"/>
</dbReference>
<dbReference type="RefSeq" id="WP_097246916.1">
    <property type="nucleotide sequence ID" value="NZ_OBEG01000005.1"/>
</dbReference>
<dbReference type="EMBL" id="OBEG01000005">
    <property type="protein sequence ID" value="SNY87953.1"/>
    <property type="molecule type" value="Genomic_DNA"/>
</dbReference>
<gene>
    <name evidence="9" type="ORF">SAMN04244553_4913</name>
</gene>
<dbReference type="GO" id="GO:0005886">
    <property type="term" value="C:plasma membrane"/>
    <property type="evidence" value="ECO:0007669"/>
    <property type="project" value="UniProtKB-SubCell"/>
</dbReference>
<feature type="transmembrane region" description="Helical" evidence="7">
    <location>
        <begin position="248"/>
        <end position="268"/>
    </location>
</feature>
<keyword evidence="3" id="KW-1003">Cell membrane</keyword>
<comment type="subcellular location">
    <subcellularLocation>
        <location evidence="1">Cell membrane</location>
        <topology evidence="1">Multi-pass membrane protein</topology>
    </subcellularLocation>
</comment>
<keyword evidence="5 7" id="KW-1133">Transmembrane helix</keyword>
<feature type="transmembrane region" description="Helical" evidence="7">
    <location>
        <begin position="401"/>
        <end position="423"/>
    </location>
</feature>
<accession>A0A285LU24</accession>
<organism evidence="9 10">
    <name type="scientific">Nocardia amikacinitolerans</name>
    <dbReference type="NCBI Taxonomy" id="756689"/>
    <lineage>
        <taxon>Bacteria</taxon>
        <taxon>Bacillati</taxon>
        <taxon>Actinomycetota</taxon>
        <taxon>Actinomycetes</taxon>
        <taxon>Mycobacteriales</taxon>
        <taxon>Nocardiaceae</taxon>
        <taxon>Nocardia</taxon>
    </lineage>
</organism>
<evidence type="ECO:0000313" key="9">
    <source>
        <dbReference type="EMBL" id="SNY87953.1"/>
    </source>
</evidence>
<dbReference type="InterPro" id="IPR024962">
    <property type="entry name" value="YukD-like"/>
</dbReference>
<sequence length="492" mass="50775">MTDPSSSSVAAVDPELCRVSVIGGNTQLDLGLPATVPIAAFITDVVELIESRNPDLTEHEDGAPLQTQHWTLARIGRDPIPANQSLTEAEVFDGELLVLRSVTAKEPPALFDDVIDAVAKLTATSFRHWSPLSARWLGLSMGLIAVLAGIYLLAVAKLDGVGAAVGFIGLGTGLIAGGAAVLVARRYQAEASLPAIMLSLYALLLIFAGTALFVPNAFGSPHAMFACVATLTVAAVLYSLARVGATMFTTVITLALFGGVAAMVRMIWDPALAKIAAGVLVGALIVITLVPRLAVAAARLPVPPVPTAGAAIDPADHEPRPTVKDIGAIGATALPSAAGLEHRARAANEYQTGMIIGCTVAAVIGVVLAADPLGAARWQGITLGVVVSIILCLRGRAFADLVQACTLIAGGTLALIALGIGAALGEENWLLPIAGMLLVVATAAVAFGVIGPHTEMSPPMRRTGEIFEYLLICTIIPLVLWIMDIYSAARNI</sequence>
<dbReference type="Pfam" id="PF08817">
    <property type="entry name" value="YukD"/>
    <property type="match status" value="1"/>
</dbReference>
<feature type="transmembrane region" description="Helical" evidence="7">
    <location>
        <begin position="160"/>
        <end position="183"/>
    </location>
</feature>
<dbReference type="InterPro" id="IPR006707">
    <property type="entry name" value="T7SS_EccD"/>
</dbReference>
<dbReference type="Proteomes" id="UP000219565">
    <property type="component" value="Unassembled WGS sequence"/>
</dbReference>
<feature type="transmembrane region" description="Helical" evidence="7">
    <location>
        <begin position="352"/>
        <end position="370"/>
    </location>
</feature>
<feature type="transmembrane region" description="Helical" evidence="7">
    <location>
        <begin position="376"/>
        <end position="394"/>
    </location>
</feature>
<dbReference type="Gene3D" id="3.10.20.90">
    <property type="entry name" value="Phosphatidylinositol 3-kinase Catalytic Subunit, Chain A, domain 1"/>
    <property type="match status" value="1"/>
</dbReference>
<feature type="transmembrane region" description="Helical" evidence="7">
    <location>
        <begin position="195"/>
        <end position="217"/>
    </location>
</feature>
<name>A0A285LU24_9NOCA</name>
<feature type="transmembrane region" description="Helical" evidence="7">
    <location>
        <begin position="274"/>
        <end position="295"/>
    </location>
</feature>
<feature type="transmembrane region" description="Helical" evidence="7">
    <location>
        <begin position="223"/>
        <end position="241"/>
    </location>
</feature>
<feature type="transmembrane region" description="Helical" evidence="7">
    <location>
        <begin position="136"/>
        <end position="154"/>
    </location>
</feature>
<feature type="transmembrane region" description="Helical" evidence="7">
    <location>
        <begin position="469"/>
        <end position="489"/>
    </location>
</feature>
<protein>
    <submittedName>
        <fullName evidence="9">Type VII secretion integral membrane protein EccD</fullName>
    </submittedName>
</protein>
<evidence type="ECO:0000256" key="1">
    <source>
        <dbReference type="ARBA" id="ARBA00004651"/>
    </source>
</evidence>
<keyword evidence="6 7" id="KW-0472">Membrane</keyword>
<evidence type="ECO:0000259" key="8">
    <source>
        <dbReference type="Pfam" id="PF19053"/>
    </source>
</evidence>
<reference evidence="9 10" key="1">
    <citation type="submission" date="2017-09" db="EMBL/GenBank/DDBJ databases">
        <authorList>
            <person name="Ehlers B."/>
            <person name="Leendertz F.H."/>
        </authorList>
    </citation>
    <scope>NUCLEOTIDE SEQUENCE [LARGE SCALE GENOMIC DNA]</scope>
    <source>
        <strain evidence="9 10">DSM 45537</strain>
    </source>
</reference>
<keyword evidence="10" id="KW-1185">Reference proteome</keyword>
<evidence type="ECO:0000256" key="3">
    <source>
        <dbReference type="ARBA" id="ARBA00022475"/>
    </source>
</evidence>
<evidence type="ECO:0000256" key="7">
    <source>
        <dbReference type="SAM" id="Phobius"/>
    </source>
</evidence>